<sequence>MKIPLNPASFFLLLASLAISQAQAAPLSFLEKFAISENREDALKELIPGTREYYYYHALHAQNQGDAQELKRIIGLWIKRYGHSTQVKEIQNRQALLDFEKDPEKTYSHLKNELRPNFNHSRLIEGRKPSHPTKLDPAAISYDNYLNQAFRQYKNVQGVSDRGLETLDHNDLNADRLRHFLSRLQRPDVPNLPAFVAKDLKAKFTRGFGSHGIHRNMTKAQLDELLQLEPRL</sequence>
<organism evidence="1">
    <name type="scientific">marine metagenome</name>
    <dbReference type="NCBI Taxonomy" id="408172"/>
    <lineage>
        <taxon>unclassified sequences</taxon>
        <taxon>metagenomes</taxon>
        <taxon>ecological metagenomes</taxon>
    </lineage>
</organism>
<evidence type="ECO:0000313" key="1">
    <source>
        <dbReference type="EMBL" id="SVD59804.1"/>
    </source>
</evidence>
<proteinExistence type="predicted"/>
<name>A0A382WMI6_9ZZZZ</name>
<gene>
    <name evidence="1" type="ORF">METZ01_LOCUS412658</name>
</gene>
<feature type="non-terminal residue" evidence="1">
    <location>
        <position position="232"/>
    </location>
</feature>
<dbReference type="EMBL" id="UINC01160905">
    <property type="protein sequence ID" value="SVD59804.1"/>
    <property type="molecule type" value="Genomic_DNA"/>
</dbReference>
<reference evidence="1" key="1">
    <citation type="submission" date="2018-05" db="EMBL/GenBank/DDBJ databases">
        <authorList>
            <person name="Lanie J.A."/>
            <person name="Ng W.-L."/>
            <person name="Kazmierczak K.M."/>
            <person name="Andrzejewski T.M."/>
            <person name="Davidsen T.M."/>
            <person name="Wayne K.J."/>
            <person name="Tettelin H."/>
            <person name="Glass J.I."/>
            <person name="Rusch D."/>
            <person name="Podicherti R."/>
            <person name="Tsui H.-C.T."/>
            <person name="Winkler M.E."/>
        </authorList>
    </citation>
    <scope>NUCLEOTIDE SEQUENCE</scope>
</reference>
<dbReference type="AlphaFoldDB" id="A0A382WMI6"/>
<protein>
    <submittedName>
        <fullName evidence="1">Uncharacterized protein</fullName>
    </submittedName>
</protein>
<accession>A0A382WMI6</accession>